<dbReference type="AlphaFoldDB" id="A0A6J7GFE3"/>
<sequence length="161" mass="18741">MDESKRFLAEVFFANNGEIDLLTGVMAPEIFNQIVSRDIQLADRNLTKLCVVYAQFDIDKFTGNELLDKEKSNLDRVKNEIETELVRIAFLLKQVFRQSDCISRVHQLGFWILLSSNEQIDLKQVLSRAKQGLPQHVELASCHRNDQENQIDWYKRIDSLN</sequence>
<dbReference type="EMBL" id="CAFBMP010000015">
    <property type="protein sequence ID" value="CAB4902783.1"/>
    <property type="molecule type" value="Genomic_DNA"/>
</dbReference>
<dbReference type="InterPro" id="IPR043128">
    <property type="entry name" value="Rev_trsase/Diguanyl_cyclase"/>
</dbReference>
<accession>A0A6J7GFE3</accession>
<proteinExistence type="predicted"/>
<dbReference type="Gene3D" id="3.30.70.270">
    <property type="match status" value="1"/>
</dbReference>
<evidence type="ECO:0000313" key="2">
    <source>
        <dbReference type="EMBL" id="CAB4902783.1"/>
    </source>
</evidence>
<name>A0A6J7GFE3_9ZZZZ</name>
<protein>
    <submittedName>
        <fullName evidence="2">Unannotated protein</fullName>
    </submittedName>
</protein>
<gene>
    <name evidence="2" type="ORF">UFOPK3608_00437</name>
</gene>
<reference evidence="2" key="1">
    <citation type="submission" date="2020-05" db="EMBL/GenBank/DDBJ databases">
        <authorList>
            <person name="Chiriac C."/>
            <person name="Salcher M."/>
            <person name="Ghai R."/>
            <person name="Kavagutti S V."/>
        </authorList>
    </citation>
    <scope>NUCLEOTIDE SEQUENCE</scope>
</reference>
<keyword evidence="1" id="KW-0175">Coiled coil</keyword>
<evidence type="ECO:0000256" key="1">
    <source>
        <dbReference type="SAM" id="Coils"/>
    </source>
</evidence>
<feature type="coiled-coil region" evidence="1">
    <location>
        <begin position="64"/>
        <end position="94"/>
    </location>
</feature>
<organism evidence="2">
    <name type="scientific">freshwater metagenome</name>
    <dbReference type="NCBI Taxonomy" id="449393"/>
    <lineage>
        <taxon>unclassified sequences</taxon>
        <taxon>metagenomes</taxon>
        <taxon>ecological metagenomes</taxon>
    </lineage>
</organism>